<organism evidence="1">
    <name type="scientific">Notodromas monacha</name>
    <dbReference type="NCBI Taxonomy" id="399045"/>
    <lineage>
        <taxon>Eukaryota</taxon>
        <taxon>Metazoa</taxon>
        <taxon>Ecdysozoa</taxon>
        <taxon>Arthropoda</taxon>
        <taxon>Crustacea</taxon>
        <taxon>Oligostraca</taxon>
        <taxon>Ostracoda</taxon>
        <taxon>Podocopa</taxon>
        <taxon>Podocopida</taxon>
        <taxon>Cypridocopina</taxon>
        <taxon>Cypridoidea</taxon>
        <taxon>Cyprididae</taxon>
        <taxon>Notodromas</taxon>
    </lineage>
</organism>
<accession>A0A7R9BQR9</accession>
<proteinExistence type="predicted"/>
<dbReference type="EMBL" id="OA883221">
    <property type="protein sequence ID" value="CAD7278296.1"/>
    <property type="molecule type" value="Genomic_DNA"/>
</dbReference>
<sequence length="89" mass="9887">MQGVENYVGLFVGLSDPRAVFSDALDKKAFKAVNPWQNTMPQDLLSDFVTDMLNKEKNDPDSISINEDGTVTVSYNLMIVIAKPKPTDH</sequence>
<dbReference type="AlphaFoldDB" id="A0A7R9BQR9"/>
<reference evidence="1" key="1">
    <citation type="submission" date="2020-11" db="EMBL/GenBank/DDBJ databases">
        <authorList>
            <person name="Tran Van P."/>
        </authorList>
    </citation>
    <scope>NUCLEOTIDE SEQUENCE</scope>
</reference>
<gene>
    <name evidence="1" type="ORF">NMOB1V02_LOCUS6004</name>
</gene>
<keyword evidence="2" id="KW-1185">Reference proteome</keyword>
<dbReference type="EMBL" id="CAJPEX010001184">
    <property type="protein sequence ID" value="CAG0918448.1"/>
    <property type="molecule type" value="Genomic_DNA"/>
</dbReference>
<evidence type="ECO:0000313" key="2">
    <source>
        <dbReference type="Proteomes" id="UP000678499"/>
    </source>
</evidence>
<dbReference type="Proteomes" id="UP000678499">
    <property type="component" value="Unassembled WGS sequence"/>
</dbReference>
<evidence type="ECO:0000313" key="1">
    <source>
        <dbReference type="EMBL" id="CAD7278296.1"/>
    </source>
</evidence>
<name>A0A7R9BQR9_9CRUS</name>
<protein>
    <submittedName>
        <fullName evidence="1">Uncharacterized protein</fullName>
    </submittedName>
</protein>